<evidence type="ECO:0000313" key="4">
    <source>
        <dbReference type="Proteomes" id="UP000472240"/>
    </source>
</evidence>
<sequence>MQGAARPSPPAPPLLPGVLRGLYAWLDRLPLSRPKRRLARDFSDGVMLAEIVKHFHPQLVDLHNYVPTCNTDQKLSNWSVLNRQAPGRLLRPAPPCRLPSLPLLEPPPPTSISEGPPSTVGLGGPPLPSPSWSLGHVLRLFPCSGFPHPLLSVSVPVPWDLGFPHPLLSVCSCPLGSHHQSGGSLSRGQHWSPCNPLAVCLAHANHTSHSLTQQ</sequence>
<dbReference type="PANTHER" id="PTHR12509">
    <property type="entry name" value="SPERMATOGENESIS-ASSOCIATED 4-RELATED"/>
    <property type="match status" value="1"/>
</dbReference>
<dbReference type="PANTHER" id="PTHR12509:SF14">
    <property type="entry name" value="SPERM FLAGELLAR 1 LIKE"/>
    <property type="match status" value="1"/>
</dbReference>
<reference evidence="3 4" key="1">
    <citation type="journal article" date="2015" name="Annu Rev Anim Biosci">
        <title>The Genome 10K Project: a way forward.</title>
        <authorList>
            <person name="Koepfli K.P."/>
            <person name="Paten B."/>
            <person name="O'Brien S.J."/>
            <person name="Koepfli K.P."/>
            <person name="Paten B."/>
            <person name="Antunes A."/>
            <person name="Belov K."/>
            <person name="Bustamante C."/>
            <person name="Castoe T.A."/>
            <person name="Clawson H."/>
            <person name="Crawford A.J."/>
            <person name="Diekhans M."/>
            <person name="Distel D."/>
            <person name="Durbin R."/>
            <person name="Earl D."/>
            <person name="Fujita M.K."/>
            <person name="Gamble T."/>
            <person name="Georges A."/>
            <person name="Gemmell N."/>
            <person name="Gilbert M.T."/>
            <person name="Graves J.M."/>
            <person name="Green R.E."/>
            <person name="Hickey G."/>
            <person name="Jarvis E.D."/>
            <person name="Johnson W."/>
            <person name="Komissarov A."/>
            <person name="Korf I."/>
            <person name="Kuhn R."/>
            <person name="Larkin D.M."/>
            <person name="Lewin H."/>
            <person name="Lopez J.V."/>
            <person name="Ma J."/>
            <person name="Marques-Bonet T."/>
            <person name="Miller W."/>
            <person name="Murphy R."/>
            <person name="Pevzner P."/>
            <person name="Shapiro B."/>
            <person name="Steiner C."/>
            <person name="Tamazian G."/>
            <person name="Venkatesh B."/>
            <person name="Wang J."/>
            <person name="Wayne R."/>
            <person name="Wiley E."/>
            <person name="Yang H."/>
            <person name="Zhang G."/>
            <person name="Haussler D."/>
            <person name="Ryder O."/>
            <person name="O'Brien S.J."/>
        </authorList>
    </citation>
    <scope>NUCLEOTIDE SEQUENCE</scope>
</reference>
<dbReference type="Ensembl" id="ENSRFET00010015388.1">
    <property type="protein sequence ID" value="ENSRFEP00010014071.1"/>
    <property type="gene ID" value="ENSRFEG00010009572.1"/>
</dbReference>
<proteinExistence type="predicted"/>
<evidence type="ECO:0000313" key="3">
    <source>
        <dbReference type="Ensembl" id="ENSRFEP00010014071.1"/>
    </source>
</evidence>
<organism evidence="3 4">
    <name type="scientific">Rhinolophus ferrumequinum</name>
    <name type="common">Greater horseshoe bat</name>
    <dbReference type="NCBI Taxonomy" id="59479"/>
    <lineage>
        <taxon>Eukaryota</taxon>
        <taxon>Metazoa</taxon>
        <taxon>Chordata</taxon>
        <taxon>Craniata</taxon>
        <taxon>Vertebrata</taxon>
        <taxon>Euteleostomi</taxon>
        <taxon>Mammalia</taxon>
        <taxon>Eutheria</taxon>
        <taxon>Laurasiatheria</taxon>
        <taxon>Chiroptera</taxon>
        <taxon>Yinpterochiroptera</taxon>
        <taxon>Rhinolophoidea</taxon>
        <taxon>Rhinolophidae</taxon>
        <taxon>Rhinolophinae</taxon>
        <taxon>Rhinolophus</taxon>
    </lineage>
</organism>
<dbReference type="InParanoid" id="A0A671ELC5"/>
<reference evidence="3" key="4">
    <citation type="submission" date="2025-08" db="UniProtKB">
        <authorList>
            <consortium name="Ensembl"/>
        </authorList>
    </citation>
    <scope>IDENTIFICATION</scope>
</reference>
<name>A0A671ELC5_RHIFE</name>
<dbReference type="AlphaFoldDB" id="A0A671ELC5"/>
<dbReference type="GeneTree" id="ENSGT00910000144159"/>
<dbReference type="Proteomes" id="UP000472240">
    <property type="component" value="Chromosome 16"/>
</dbReference>
<dbReference type="GO" id="GO:0005930">
    <property type="term" value="C:axoneme"/>
    <property type="evidence" value="ECO:0007669"/>
    <property type="project" value="TreeGrafter"/>
</dbReference>
<dbReference type="Pfam" id="PF06294">
    <property type="entry name" value="CH_2"/>
    <property type="match status" value="1"/>
</dbReference>
<dbReference type="InterPro" id="IPR052111">
    <property type="entry name" value="Spermatogenesis_Ciliary_MAP"/>
</dbReference>
<feature type="domain" description="CH-like" evidence="2">
    <location>
        <begin position="22"/>
        <end position="83"/>
    </location>
</feature>
<reference evidence="3 4" key="2">
    <citation type="journal article" date="2018" name="Annu Rev Anim Biosci">
        <title>Bat Biology, Genomes, and the Bat1K Project: To Generate Chromosome-Level Genomes for All Living Bat Species.</title>
        <authorList>
            <person name="Teeling E.C."/>
            <person name="Vernes S.C."/>
            <person name="Davalos L.M."/>
            <person name="Ray D.A."/>
            <person name="Gilbert M.T.P."/>
            <person name="Myers E."/>
        </authorList>
    </citation>
    <scope>NUCLEOTIDE SEQUENCE</scope>
</reference>
<dbReference type="InterPro" id="IPR036872">
    <property type="entry name" value="CH_dom_sf"/>
</dbReference>
<reference evidence="3" key="5">
    <citation type="submission" date="2025-09" db="UniProtKB">
        <authorList>
            <consortium name="Ensembl"/>
        </authorList>
    </citation>
    <scope>IDENTIFICATION</scope>
</reference>
<feature type="region of interest" description="Disordered" evidence="1">
    <location>
        <begin position="100"/>
        <end position="124"/>
    </location>
</feature>
<dbReference type="GO" id="GO:0008017">
    <property type="term" value="F:microtubule binding"/>
    <property type="evidence" value="ECO:0007669"/>
    <property type="project" value="TreeGrafter"/>
</dbReference>
<dbReference type="Gene3D" id="1.10.418.10">
    <property type="entry name" value="Calponin-like domain"/>
    <property type="match status" value="1"/>
</dbReference>
<feature type="compositionally biased region" description="Low complexity" evidence="1">
    <location>
        <begin position="111"/>
        <end position="120"/>
    </location>
</feature>
<evidence type="ECO:0000256" key="1">
    <source>
        <dbReference type="SAM" id="MobiDB-lite"/>
    </source>
</evidence>
<dbReference type="FunFam" id="1.10.418.10:FF:000059">
    <property type="entry name" value="RIKEN cDNA 6430531B16 gene"/>
    <property type="match status" value="1"/>
</dbReference>
<dbReference type="GO" id="GO:0051493">
    <property type="term" value="P:regulation of cytoskeleton organization"/>
    <property type="evidence" value="ECO:0007669"/>
    <property type="project" value="TreeGrafter"/>
</dbReference>
<dbReference type="InterPro" id="IPR010441">
    <property type="entry name" value="CH_2"/>
</dbReference>
<protein>
    <recommendedName>
        <fullName evidence="2">CH-like domain-containing protein</fullName>
    </recommendedName>
</protein>
<reference evidence="4" key="3">
    <citation type="submission" date="2018-12" db="EMBL/GenBank/DDBJ databases">
        <title>G10K-VGP greater horseshoe bat female genome, primary haplotype.</title>
        <authorList>
            <person name="Teeling E."/>
            <person name="Myers G."/>
            <person name="Vernes S."/>
            <person name="Pippel M."/>
            <person name="Winkler S."/>
            <person name="Fedrigo O."/>
            <person name="Rhie A."/>
            <person name="Koren S."/>
            <person name="Phillippy A."/>
            <person name="Lewin H."/>
            <person name="Damas J."/>
            <person name="Howe K."/>
            <person name="Mountcastle J."/>
            <person name="Jarvis E.D."/>
        </authorList>
    </citation>
    <scope>NUCLEOTIDE SEQUENCE [LARGE SCALE GENOMIC DNA]</scope>
</reference>
<evidence type="ECO:0000259" key="2">
    <source>
        <dbReference type="Pfam" id="PF06294"/>
    </source>
</evidence>
<dbReference type="SUPFAM" id="SSF47576">
    <property type="entry name" value="Calponin-homology domain, CH-domain"/>
    <property type="match status" value="1"/>
</dbReference>
<keyword evidence="4" id="KW-1185">Reference proteome</keyword>
<accession>A0A671ELC5</accession>